<dbReference type="Pfam" id="PF00126">
    <property type="entry name" value="HTH_1"/>
    <property type="match status" value="1"/>
</dbReference>
<dbReference type="RefSeq" id="WP_340344497.1">
    <property type="nucleotide sequence ID" value="NZ_JBBKZT010000010.1"/>
</dbReference>
<organism evidence="6 7">
    <name type="scientific">Variovorax rhizosphaerae</name>
    <dbReference type="NCBI Taxonomy" id="1836200"/>
    <lineage>
        <taxon>Bacteria</taxon>
        <taxon>Pseudomonadati</taxon>
        <taxon>Pseudomonadota</taxon>
        <taxon>Betaproteobacteria</taxon>
        <taxon>Burkholderiales</taxon>
        <taxon>Comamonadaceae</taxon>
        <taxon>Variovorax</taxon>
    </lineage>
</organism>
<keyword evidence="7" id="KW-1185">Reference proteome</keyword>
<dbReference type="NCBIfam" id="NF008352">
    <property type="entry name" value="PRK11139.1"/>
    <property type="match status" value="1"/>
</dbReference>
<dbReference type="Gene3D" id="1.10.10.10">
    <property type="entry name" value="Winged helix-like DNA-binding domain superfamily/Winged helix DNA-binding domain"/>
    <property type="match status" value="1"/>
</dbReference>
<dbReference type="SUPFAM" id="SSF46785">
    <property type="entry name" value="Winged helix' DNA-binding domain"/>
    <property type="match status" value="1"/>
</dbReference>
<keyword evidence="4" id="KW-0804">Transcription</keyword>
<evidence type="ECO:0000256" key="4">
    <source>
        <dbReference type="ARBA" id="ARBA00023163"/>
    </source>
</evidence>
<protein>
    <submittedName>
        <fullName evidence="6">Transcriptional regulator GcvA</fullName>
    </submittedName>
</protein>
<evidence type="ECO:0000256" key="3">
    <source>
        <dbReference type="ARBA" id="ARBA00023125"/>
    </source>
</evidence>
<dbReference type="PRINTS" id="PR00039">
    <property type="entry name" value="HTHLYSR"/>
</dbReference>
<dbReference type="Pfam" id="PF03466">
    <property type="entry name" value="LysR_substrate"/>
    <property type="match status" value="1"/>
</dbReference>
<dbReference type="SUPFAM" id="SSF53850">
    <property type="entry name" value="Periplasmic binding protein-like II"/>
    <property type="match status" value="1"/>
</dbReference>
<evidence type="ECO:0000313" key="6">
    <source>
        <dbReference type="EMBL" id="MEJ8849368.1"/>
    </source>
</evidence>
<feature type="domain" description="HTH lysR-type" evidence="5">
    <location>
        <begin position="5"/>
        <end position="62"/>
    </location>
</feature>
<evidence type="ECO:0000256" key="2">
    <source>
        <dbReference type="ARBA" id="ARBA00023015"/>
    </source>
</evidence>
<dbReference type="Gene3D" id="3.40.190.10">
    <property type="entry name" value="Periplasmic binding protein-like II"/>
    <property type="match status" value="2"/>
</dbReference>
<dbReference type="CDD" id="cd08432">
    <property type="entry name" value="PBP2_GcdR_TrpI_HvrB_AmpR_like"/>
    <property type="match status" value="1"/>
</dbReference>
<sequence>MERLPPLNGIKAFEAAARHLSITLAADELSVTPGAVSRQIKSLEESLGMKLLVRGHRQISLTRQGGEYFKAVTQAFDDLKEATRKLQRRSPRKQLKIRAYTTFAMRWLIPRLSGFQTANPGIEVLLTASLDEVDFKKEDIDGAIRLGDGQWPGAHTHRLVDNILLPVAGPSLLKSGPKLRKPADLKAHTLLHSIARPDDWAHWLDAHAARAGIDARSGMTYQSSAMSYMAAAEGQGVAIAQRFLIEGDLREGRLVAPFKQSVDMGDYTYYLLTPAHREEGKNMKLFREWLMAQLEAGAGQNHPNLR</sequence>
<gene>
    <name evidence="6" type="primary">gcvA</name>
    <name evidence="6" type="ORF">WKW82_22130</name>
</gene>
<keyword evidence="2" id="KW-0805">Transcription regulation</keyword>
<dbReference type="InterPro" id="IPR005119">
    <property type="entry name" value="LysR_subst-bd"/>
</dbReference>
<comment type="similarity">
    <text evidence="1">Belongs to the LysR transcriptional regulatory family.</text>
</comment>
<dbReference type="Proteomes" id="UP001385892">
    <property type="component" value="Unassembled WGS sequence"/>
</dbReference>
<dbReference type="PROSITE" id="PS50931">
    <property type="entry name" value="HTH_LYSR"/>
    <property type="match status" value="1"/>
</dbReference>
<dbReference type="PANTHER" id="PTHR30537:SF74">
    <property type="entry name" value="HTH-TYPE TRANSCRIPTIONAL REGULATOR TRPI"/>
    <property type="match status" value="1"/>
</dbReference>
<dbReference type="InterPro" id="IPR000847">
    <property type="entry name" value="LysR_HTH_N"/>
</dbReference>
<evidence type="ECO:0000313" key="7">
    <source>
        <dbReference type="Proteomes" id="UP001385892"/>
    </source>
</evidence>
<reference evidence="6 7" key="1">
    <citation type="submission" date="2024-03" db="EMBL/GenBank/DDBJ databases">
        <title>Novel species of the genus Variovorax.</title>
        <authorList>
            <person name="Liu Q."/>
            <person name="Xin Y.-H."/>
        </authorList>
    </citation>
    <scope>NUCLEOTIDE SEQUENCE [LARGE SCALE GENOMIC DNA]</scope>
    <source>
        <strain evidence="6 7">KACC 18900</strain>
    </source>
</reference>
<evidence type="ECO:0000256" key="1">
    <source>
        <dbReference type="ARBA" id="ARBA00009437"/>
    </source>
</evidence>
<dbReference type="PANTHER" id="PTHR30537">
    <property type="entry name" value="HTH-TYPE TRANSCRIPTIONAL REGULATOR"/>
    <property type="match status" value="1"/>
</dbReference>
<dbReference type="EMBL" id="JBBKZT010000010">
    <property type="protein sequence ID" value="MEJ8849368.1"/>
    <property type="molecule type" value="Genomic_DNA"/>
</dbReference>
<dbReference type="InterPro" id="IPR058163">
    <property type="entry name" value="LysR-type_TF_proteobact-type"/>
</dbReference>
<name>A0ABU8WRI8_9BURK</name>
<accession>A0ABU8WRI8</accession>
<comment type="caution">
    <text evidence="6">The sequence shown here is derived from an EMBL/GenBank/DDBJ whole genome shotgun (WGS) entry which is preliminary data.</text>
</comment>
<dbReference type="InterPro" id="IPR036390">
    <property type="entry name" value="WH_DNA-bd_sf"/>
</dbReference>
<dbReference type="InterPro" id="IPR036388">
    <property type="entry name" value="WH-like_DNA-bd_sf"/>
</dbReference>
<proteinExistence type="inferred from homology"/>
<evidence type="ECO:0000259" key="5">
    <source>
        <dbReference type="PROSITE" id="PS50931"/>
    </source>
</evidence>
<keyword evidence="3" id="KW-0238">DNA-binding</keyword>